<organism evidence="2 3">
    <name type="scientific">Sphingomonas echinoides</name>
    <dbReference type="NCBI Taxonomy" id="59803"/>
    <lineage>
        <taxon>Bacteria</taxon>
        <taxon>Pseudomonadati</taxon>
        <taxon>Pseudomonadota</taxon>
        <taxon>Alphaproteobacteria</taxon>
        <taxon>Sphingomonadales</taxon>
        <taxon>Sphingomonadaceae</taxon>
        <taxon>Sphingomonas</taxon>
    </lineage>
</organism>
<feature type="chain" id="PRO_5045961522" description="Lipoprotein" evidence="1">
    <location>
        <begin position="27"/>
        <end position="138"/>
    </location>
</feature>
<evidence type="ECO:0000256" key="1">
    <source>
        <dbReference type="SAM" id="SignalP"/>
    </source>
</evidence>
<accession>A0ABU4PQN2</accession>
<gene>
    <name evidence="2" type="ORF">SIL82_19560</name>
</gene>
<keyword evidence="3" id="KW-1185">Reference proteome</keyword>
<dbReference type="RefSeq" id="WP_125962616.1">
    <property type="nucleotide sequence ID" value="NZ_JAWXXV010000002.1"/>
</dbReference>
<dbReference type="Proteomes" id="UP001279660">
    <property type="component" value="Unassembled WGS sequence"/>
</dbReference>
<feature type="signal peptide" evidence="1">
    <location>
        <begin position="1"/>
        <end position="26"/>
    </location>
</feature>
<sequence>MPFRFIIRSVALKGLFVFTGCIQLSACSAVAPYVAASPPTDIVIPEHLNGRLSYRGNCTYLMVSGSKRTLIWPHGHVWDSTAKAVKAPDGRLFKSGMQVTIRGGDGSIEFLQGDPEAYQQLQACGGPYVTSSYVEGEG</sequence>
<evidence type="ECO:0000313" key="2">
    <source>
        <dbReference type="EMBL" id="MDX5986461.1"/>
    </source>
</evidence>
<keyword evidence="1" id="KW-0732">Signal</keyword>
<reference evidence="2 3" key="1">
    <citation type="submission" date="2023-11" db="EMBL/GenBank/DDBJ databases">
        <title>MicrobeMod: A computational toolkit for identifying prokaryotic methylation and restriction-modification with nanopore sequencing.</title>
        <authorList>
            <person name="Crits-Christoph A."/>
            <person name="Kang S.C."/>
            <person name="Lee H."/>
            <person name="Ostrov N."/>
        </authorList>
    </citation>
    <scope>NUCLEOTIDE SEQUENCE [LARGE SCALE GENOMIC DNA]</scope>
    <source>
        <strain evidence="2 3">ATCC 14820</strain>
    </source>
</reference>
<proteinExistence type="predicted"/>
<name>A0ABU4PQN2_9SPHN</name>
<protein>
    <recommendedName>
        <fullName evidence="4">Lipoprotein</fullName>
    </recommendedName>
</protein>
<comment type="caution">
    <text evidence="2">The sequence shown here is derived from an EMBL/GenBank/DDBJ whole genome shotgun (WGS) entry which is preliminary data.</text>
</comment>
<evidence type="ECO:0008006" key="4">
    <source>
        <dbReference type="Google" id="ProtNLM"/>
    </source>
</evidence>
<dbReference type="EMBL" id="JAWXXV010000002">
    <property type="protein sequence ID" value="MDX5986461.1"/>
    <property type="molecule type" value="Genomic_DNA"/>
</dbReference>
<evidence type="ECO:0000313" key="3">
    <source>
        <dbReference type="Proteomes" id="UP001279660"/>
    </source>
</evidence>